<organism evidence="1 2">
    <name type="scientific">Tetraparma gracilis</name>
    <dbReference type="NCBI Taxonomy" id="2962635"/>
    <lineage>
        <taxon>Eukaryota</taxon>
        <taxon>Sar</taxon>
        <taxon>Stramenopiles</taxon>
        <taxon>Ochrophyta</taxon>
        <taxon>Bolidophyceae</taxon>
        <taxon>Parmales</taxon>
        <taxon>Triparmaceae</taxon>
        <taxon>Tetraparma</taxon>
    </lineage>
</organism>
<keyword evidence="2" id="KW-1185">Reference proteome</keyword>
<dbReference type="Gene3D" id="3.40.50.150">
    <property type="entry name" value="Vaccinia Virus protein VP39"/>
    <property type="match status" value="1"/>
</dbReference>
<dbReference type="InterPro" id="IPR029063">
    <property type="entry name" value="SAM-dependent_MTases_sf"/>
</dbReference>
<dbReference type="Proteomes" id="UP001165060">
    <property type="component" value="Unassembled WGS sequence"/>
</dbReference>
<evidence type="ECO:0000313" key="2">
    <source>
        <dbReference type="Proteomes" id="UP001165060"/>
    </source>
</evidence>
<reference evidence="1 2" key="1">
    <citation type="journal article" date="2023" name="Commun. Biol.">
        <title>Genome analysis of Parmales, the sister group of diatoms, reveals the evolutionary specialization of diatoms from phago-mixotrophs to photoautotrophs.</title>
        <authorList>
            <person name="Ban H."/>
            <person name="Sato S."/>
            <person name="Yoshikawa S."/>
            <person name="Yamada K."/>
            <person name="Nakamura Y."/>
            <person name="Ichinomiya M."/>
            <person name="Sato N."/>
            <person name="Blanc-Mathieu R."/>
            <person name="Endo H."/>
            <person name="Kuwata A."/>
            <person name="Ogata H."/>
        </authorList>
    </citation>
    <scope>NUCLEOTIDE SEQUENCE [LARGE SCALE GENOMIC DNA]</scope>
</reference>
<accession>A0ABQ6N768</accession>
<proteinExistence type="predicted"/>
<protein>
    <submittedName>
        <fullName evidence="1">Uncharacterized protein</fullName>
    </submittedName>
</protein>
<sequence length="169" mass="18229">MPDDREIEAPISFGSMFDEDPPASPAAFENVAEEQEVTIAGETMRVRQYCFHEKNANRVWPGTFNLLEHFLLPSSPGSLPSLLPPAPPFLELGAATGLLTLRLAIAGAAGVTCDFDDTGAGEESIESNIGHNFGLNGREPPKHIPHTWGQGWPEDAPQFPLVLASDILL</sequence>
<dbReference type="EMBL" id="BRYB01002263">
    <property type="protein sequence ID" value="GMI42087.1"/>
    <property type="molecule type" value="Genomic_DNA"/>
</dbReference>
<comment type="caution">
    <text evidence="1">The sequence shown here is derived from an EMBL/GenBank/DDBJ whole genome shotgun (WGS) entry which is preliminary data.</text>
</comment>
<evidence type="ECO:0000313" key="1">
    <source>
        <dbReference type="EMBL" id="GMI42087.1"/>
    </source>
</evidence>
<gene>
    <name evidence="1" type="ORF">TeGR_g13619</name>
</gene>
<name>A0ABQ6N768_9STRA</name>